<keyword evidence="8" id="KW-1015">Disulfide bond</keyword>
<evidence type="ECO:0000259" key="12">
    <source>
        <dbReference type="SMART" id="SM00078"/>
    </source>
</evidence>
<reference evidence="13 14" key="1">
    <citation type="submission" date="2024-09" db="EMBL/GenBank/DDBJ databases">
        <title>A chromosome-level genome assembly of Gray's grenadier anchovy, Coilia grayii.</title>
        <authorList>
            <person name="Fu Z."/>
        </authorList>
    </citation>
    <scope>NUCLEOTIDE SEQUENCE [LARGE SCALE GENOMIC DNA]</scope>
    <source>
        <strain evidence="13">G4</strain>
        <tissue evidence="13">Muscle</tissue>
    </source>
</reference>
<dbReference type="EMBL" id="JBHFQA010000085">
    <property type="protein sequence ID" value="KAL2076746.1"/>
    <property type="molecule type" value="Genomic_DNA"/>
</dbReference>
<evidence type="ECO:0000256" key="4">
    <source>
        <dbReference type="ARBA" id="ARBA00022525"/>
    </source>
</evidence>
<dbReference type="InterPro" id="IPR016179">
    <property type="entry name" value="Insulin-like"/>
</dbReference>
<dbReference type="SMART" id="SM00078">
    <property type="entry name" value="IlGF"/>
    <property type="match status" value="1"/>
</dbReference>
<evidence type="ECO:0000313" key="14">
    <source>
        <dbReference type="Proteomes" id="UP001591681"/>
    </source>
</evidence>
<dbReference type="PROSITE" id="PS51257">
    <property type="entry name" value="PROKAR_LIPOPROTEIN"/>
    <property type="match status" value="1"/>
</dbReference>
<evidence type="ECO:0000256" key="6">
    <source>
        <dbReference type="ARBA" id="ARBA00022702"/>
    </source>
</evidence>
<dbReference type="PANTHER" id="PTHR20968:SF0">
    <property type="entry name" value="RELAXIN-3"/>
    <property type="match status" value="1"/>
</dbReference>
<keyword evidence="4 10" id="KW-0964">Secreted</keyword>
<evidence type="ECO:0000256" key="3">
    <source>
        <dbReference type="ARBA" id="ARBA00011207"/>
    </source>
</evidence>
<comment type="subunit">
    <text evidence="3">Heterodimer of a B chain and an A chain linked by two disulfide bonds.</text>
</comment>
<dbReference type="CDD" id="cd04365">
    <property type="entry name" value="IlGF_relaxin_like"/>
    <property type="match status" value="1"/>
</dbReference>
<evidence type="ECO:0000256" key="2">
    <source>
        <dbReference type="ARBA" id="ARBA00009034"/>
    </source>
</evidence>
<organism evidence="13 14">
    <name type="scientific">Coilia grayii</name>
    <name type="common">Gray's grenadier anchovy</name>
    <dbReference type="NCBI Taxonomy" id="363190"/>
    <lineage>
        <taxon>Eukaryota</taxon>
        <taxon>Metazoa</taxon>
        <taxon>Chordata</taxon>
        <taxon>Craniata</taxon>
        <taxon>Vertebrata</taxon>
        <taxon>Euteleostomi</taxon>
        <taxon>Actinopterygii</taxon>
        <taxon>Neopterygii</taxon>
        <taxon>Teleostei</taxon>
        <taxon>Clupei</taxon>
        <taxon>Clupeiformes</taxon>
        <taxon>Clupeoidei</taxon>
        <taxon>Engraulidae</taxon>
        <taxon>Coilinae</taxon>
        <taxon>Coilia</taxon>
    </lineage>
</organism>
<comment type="subcellular location">
    <subcellularLocation>
        <location evidence="1 10">Secreted</location>
    </subcellularLocation>
</comment>
<evidence type="ECO:0000256" key="1">
    <source>
        <dbReference type="ARBA" id="ARBA00004613"/>
    </source>
</evidence>
<dbReference type="InterPro" id="IPR022353">
    <property type="entry name" value="Insulin_CS"/>
</dbReference>
<evidence type="ECO:0000256" key="9">
    <source>
        <dbReference type="ARBA" id="ARBA00040355"/>
    </source>
</evidence>
<gene>
    <name evidence="13" type="ORF">ACEWY4_027654</name>
</gene>
<keyword evidence="14" id="KW-1185">Reference proteome</keyword>
<dbReference type="SUPFAM" id="SSF56994">
    <property type="entry name" value="Insulin-like"/>
    <property type="match status" value="1"/>
</dbReference>
<dbReference type="PANTHER" id="PTHR20968">
    <property type="entry name" value="ILGF DOMAIN-CONTAINING PROTEIN"/>
    <property type="match status" value="1"/>
</dbReference>
<evidence type="ECO:0000256" key="10">
    <source>
        <dbReference type="RuleBase" id="RU000406"/>
    </source>
</evidence>
<name>A0ABD1IRW1_9TELE</name>
<dbReference type="Pfam" id="PF00049">
    <property type="entry name" value="Insulin"/>
    <property type="match status" value="1"/>
</dbReference>
<dbReference type="GO" id="GO:0005576">
    <property type="term" value="C:extracellular region"/>
    <property type="evidence" value="ECO:0007669"/>
    <property type="project" value="UniProtKB-SubCell"/>
</dbReference>
<dbReference type="InterPro" id="IPR022352">
    <property type="entry name" value="Ins/IGF/rlx"/>
</dbReference>
<keyword evidence="6" id="KW-0372">Hormone</keyword>
<dbReference type="Proteomes" id="UP001591681">
    <property type="component" value="Unassembled WGS sequence"/>
</dbReference>
<accession>A0ABD1IRW1</accession>
<dbReference type="InterPro" id="IPR036438">
    <property type="entry name" value="Insulin-like_sf"/>
</dbReference>
<evidence type="ECO:0000256" key="11">
    <source>
        <dbReference type="SAM" id="SignalP"/>
    </source>
</evidence>
<feature type="signal peptide" evidence="11">
    <location>
        <begin position="1"/>
        <end position="19"/>
    </location>
</feature>
<proteinExistence type="inferred from homology"/>
<evidence type="ECO:0000256" key="8">
    <source>
        <dbReference type="ARBA" id="ARBA00023157"/>
    </source>
</evidence>
<dbReference type="InterPro" id="IPR051777">
    <property type="entry name" value="Insulin-like_neuro_ligands"/>
</dbReference>
<comment type="caution">
    <text evidence="13">The sequence shown here is derived from an EMBL/GenBank/DDBJ whole genome shotgun (WGS) entry which is preliminary data.</text>
</comment>
<evidence type="ECO:0000313" key="13">
    <source>
        <dbReference type="EMBL" id="KAL2076746.1"/>
    </source>
</evidence>
<dbReference type="GO" id="GO:0005179">
    <property type="term" value="F:hormone activity"/>
    <property type="evidence" value="ECO:0007669"/>
    <property type="project" value="UniProtKB-KW"/>
</dbReference>
<feature type="chain" id="PRO_5044838802" description="Relaxin-3" evidence="11">
    <location>
        <begin position="20"/>
        <end position="156"/>
    </location>
</feature>
<keyword evidence="7 11" id="KW-0732">Signal</keyword>
<comment type="similarity">
    <text evidence="2 10">Belongs to the insulin family.</text>
</comment>
<sequence length="156" mass="16929">MMWKSLVLAACLLLIGCEALDGPAYGYGVKLCGREFIRAVIFTCGGSRWRRSEPVEAALGLVGDEQSSEHWLADTGALSSSPLVQETEGAEPQEVLRQDWPRQQGGVFARPARSLLTNEILEALRTADRKGRDVVVGLSNACCKWGCSKTEISSLC</sequence>
<protein>
    <recommendedName>
        <fullName evidence="9">Relaxin-3</fullName>
    </recommendedName>
</protein>
<feature type="domain" description="Insulin-like" evidence="12">
    <location>
        <begin position="29"/>
        <end position="156"/>
    </location>
</feature>
<dbReference type="AlphaFoldDB" id="A0ABD1IRW1"/>
<evidence type="ECO:0000256" key="5">
    <source>
        <dbReference type="ARBA" id="ARBA00022685"/>
    </source>
</evidence>
<dbReference type="PRINTS" id="PR00276">
    <property type="entry name" value="INSULINFAMLY"/>
</dbReference>
<keyword evidence="5" id="KW-0165">Cleavage on pair of basic residues</keyword>
<evidence type="ECO:0000256" key="7">
    <source>
        <dbReference type="ARBA" id="ARBA00022729"/>
    </source>
</evidence>
<dbReference type="PROSITE" id="PS00262">
    <property type="entry name" value="INSULIN"/>
    <property type="match status" value="1"/>
</dbReference>